<protein>
    <submittedName>
        <fullName evidence="6">Response regulator transcription factor</fullName>
    </submittedName>
</protein>
<dbReference type="CDD" id="cd06170">
    <property type="entry name" value="LuxR_C_like"/>
    <property type="match status" value="1"/>
</dbReference>
<dbReference type="Gene3D" id="3.40.50.2300">
    <property type="match status" value="1"/>
</dbReference>
<dbReference type="EMBL" id="CP053642">
    <property type="protein sequence ID" value="QKD78920.1"/>
    <property type="molecule type" value="Genomic_DNA"/>
</dbReference>
<dbReference type="InterPro" id="IPR000792">
    <property type="entry name" value="Tscrpt_reg_LuxR_C"/>
</dbReference>
<dbReference type="RefSeq" id="WP_159624410.1">
    <property type="nucleotide sequence ID" value="NZ_CP053642.1"/>
</dbReference>
<reference evidence="6 7" key="1">
    <citation type="submission" date="2020-05" db="EMBL/GenBank/DDBJ databases">
        <title>Actinomyces sp. zg-325.</title>
        <authorList>
            <person name="Yang C."/>
        </authorList>
    </citation>
    <scope>NUCLEOTIDE SEQUENCE [LARGE SCALE GENOMIC DNA]</scope>
    <source>
        <strain evidence="7">zg-325</strain>
    </source>
</reference>
<keyword evidence="2" id="KW-0238">DNA-binding</keyword>
<sequence length="225" mass="24346">MPPSATDREIRIIVVDDDPIVRDAIASALRDAPGIEVVAMAENGADAVSIVHERTVDVVLMDVQMPVLDGVTATRRVREISPATSVLILTTFDDDTFLDGALAAGASGFLLKTTPPAELITAIRTIHEGGKVLSPGPTSRILDRYISGQPPKTNAAEELDLSEREKEVLELLCQARSNYQIARRLNVAETTVKTHVSAIMRKMKVASRLEIVVEAHRRGLSNGFS</sequence>
<feature type="domain" description="Response regulatory" evidence="5">
    <location>
        <begin position="11"/>
        <end position="127"/>
    </location>
</feature>
<organism evidence="6 7">
    <name type="scientific">Actinomyces marmotae</name>
    <dbReference type="NCBI Taxonomy" id="2737173"/>
    <lineage>
        <taxon>Bacteria</taxon>
        <taxon>Bacillati</taxon>
        <taxon>Actinomycetota</taxon>
        <taxon>Actinomycetes</taxon>
        <taxon>Actinomycetales</taxon>
        <taxon>Actinomycetaceae</taxon>
        <taxon>Actinomyces</taxon>
    </lineage>
</organism>
<dbReference type="Proteomes" id="UP000504752">
    <property type="component" value="Chromosome"/>
</dbReference>
<name>A0A6M8B2N7_9ACTO</name>
<dbReference type="KEGG" id="amam:HPC72_00360"/>
<evidence type="ECO:0000256" key="3">
    <source>
        <dbReference type="PROSITE-ProRule" id="PRU00169"/>
    </source>
</evidence>
<evidence type="ECO:0000259" key="4">
    <source>
        <dbReference type="PROSITE" id="PS50043"/>
    </source>
</evidence>
<evidence type="ECO:0000313" key="6">
    <source>
        <dbReference type="EMBL" id="QKD78920.1"/>
    </source>
</evidence>
<dbReference type="GO" id="GO:0006355">
    <property type="term" value="P:regulation of DNA-templated transcription"/>
    <property type="evidence" value="ECO:0007669"/>
    <property type="project" value="InterPro"/>
</dbReference>
<dbReference type="InterPro" id="IPR058245">
    <property type="entry name" value="NreC/VraR/RcsB-like_REC"/>
</dbReference>
<dbReference type="PANTHER" id="PTHR43214">
    <property type="entry name" value="TWO-COMPONENT RESPONSE REGULATOR"/>
    <property type="match status" value="1"/>
</dbReference>
<dbReference type="SMART" id="SM00448">
    <property type="entry name" value="REC"/>
    <property type="match status" value="1"/>
</dbReference>
<proteinExistence type="predicted"/>
<dbReference type="PROSITE" id="PS50043">
    <property type="entry name" value="HTH_LUXR_2"/>
    <property type="match status" value="1"/>
</dbReference>
<evidence type="ECO:0000256" key="2">
    <source>
        <dbReference type="ARBA" id="ARBA00023125"/>
    </source>
</evidence>
<evidence type="ECO:0000256" key="1">
    <source>
        <dbReference type="ARBA" id="ARBA00022553"/>
    </source>
</evidence>
<dbReference type="SMART" id="SM00421">
    <property type="entry name" value="HTH_LUXR"/>
    <property type="match status" value="1"/>
</dbReference>
<dbReference type="InterPro" id="IPR039420">
    <property type="entry name" value="WalR-like"/>
</dbReference>
<gene>
    <name evidence="6" type="ORF">HPC72_00360</name>
</gene>
<dbReference type="InterPro" id="IPR016032">
    <property type="entry name" value="Sig_transdc_resp-reg_C-effctor"/>
</dbReference>
<dbReference type="SUPFAM" id="SSF46894">
    <property type="entry name" value="C-terminal effector domain of the bipartite response regulators"/>
    <property type="match status" value="1"/>
</dbReference>
<evidence type="ECO:0000259" key="5">
    <source>
        <dbReference type="PROSITE" id="PS50110"/>
    </source>
</evidence>
<evidence type="ECO:0000313" key="7">
    <source>
        <dbReference type="Proteomes" id="UP000504752"/>
    </source>
</evidence>
<dbReference type="PRINTS" id="PR00038">
    <property type="entry name" value="HTHLUXR"/>
</dbReference>
<dbReference type="Pfam" id="PF00196">
    <property type="entry name" value="GerE"/>
    <property type="match status" value="1"/>
</dbReference>
<dbReference type="PROSITE" id="PS50110">
    <property type="entry name" value="RESPONSE_REGULATORY"/>
    <property type="match status" value="1"/>
</dbReference>
<keyword evidence="7" id="KW-1185">Reference proteome</keyword>
<dbReference type="CDD" id="cd17535">
    <property type="entry name" value="REC_NarL-like"/>
    <property type="match status" value="1"/>
</dbReference>
<dbReference type="InterPro" id="IPR011006">
    <property type="entry name" value="CheY-like_superfamily"/>
</dbReference>
<dbReference type="Pfam" id="PF00072">
    <property type="entry name" value="Response_reg"/>
    <property type="match status" value="1"/>
</dbReference>
<feature type="modified residue" description="4-aspartylphosphate" evidence="3">
    <location>
        <position position="62"/>
    </location>
</feature>
<dbReference type="PANTHER" id="PTHR43214:SF43">
    <property type="entry name" value="TWO-COMPONENT RESPONSE REGULATOR"/>
    <property type="match status" value="1"/>
</dbReference>
<keyword evidence="1 3" id="KW-0597">Phosphoprotein</keyword>
<dbReference type="SUPFAM" id="SSF52172">
    <property type="entry name" value="CheY-like"/>
    <property type="match status" value="1"/>
</dbReference>
<dbReference type="AlphaFoldDB" id="A0A6M8B2N7"/>
<dbReference type="InterPro" id="IPR001789">
    <property type="entry name" value="Sig_transdc_resp-reg_receiver"/>
</dbReference>
<dbReference type="GO" id="GO:0000160">
    <property type="term" value="P:phosphorelay signal transduction system"/>
    <property type="evidence" value="ECO:0007669"/>
    <property type="project" value="InterPro"/>
</dbReference>
<dbReference type="GO" id="GO:0003677">
    <property type="term" value="F:DNA binding"/>
    <property type="evidence" value="ECO:0007669"/>
    <property type="project" value="UniProtKB-KW"/>
</dbReference>
<accession>A0A6M8B2N7</accession>
<feature type="domain" description="HTH luxR-type" evidence="4">
    <location>
        <begin position="154"/>
        <end position="219"/>
    </location>
</feature>